<evidence type="ECO:0000259" key="1">
    <source>
        <dbReference type="Pfam" id="PF19413"/>
    </source>
</evidence>
<dbReference type="NCBIfam" id="TIGR04390">
    <property type="entry name" value="OMP_YaiO_dom"/>
    <property type="match status" value="1"/>
</dbReference>
<evidence type="ECO:0000313" key="3">
    <source>
        <dbReference type="Proteomes" id="UP000290889"/>
    </source>
</evidence>
<dbReference type="EMBL" id="CP035544">
    <property type="protein sequence ID" value="QBA65613.1"/>
    <property type="molecule type" value="Genomic_DNA"/>
</dbReference>
<dbReference type="Pfam" id="PF14559">
    <property type="entry name" value="TPR_19"/>
    <property type="match status" value="1"/>
</dbReference>
<evidence type="ECO:0000313" key="2">
    <source>
        <dbReference type="EMBL" id="QBA65613.1"/>
    </source>
</evidence>
<accession>A0A411EDA5</accession>
<dbReference type="Pfam" id="PF19413">
    <property type="entry name" value="YaiO"/>
    <property type="match status" value="1"/>
</dbReference>
<dbReference type="SUPFAM" id="SSF48452">
    <property type="entry name" value="TPR-like"/>
    <property type="match status" value="1"/>
</dbReference>
<dbReference type="Gene3D" id="1.25.40.10">
    <property type="entry name" value="Tetratricopeptide repeat domain"/>
    <property type="match status" value="1"/>
</dbReference>
<dbReference type="AlphaFoldDB" id="A0A411EDA5"/>
<dbReference type="OrthoDB" id="742239at2"/>
<dbReference type="Proteomes" id="UP000290889">
    <property type="component" value="Chromosome"/>
</dbReference>
<feature type="domain" description="YaiO beta-barrel" evidence="1">
    <location>
        <begin position="161"/>
        <end position="331"/>
    </location>
</feature>
<organism evidence="2 3">
    <name type="scientific">Muriicola soli</name>
    <dbReference type="NCBI Taxonomy" id="2507538"/>
    <lineage>
        <taxon>Bacteria</taxon>
        <taxon>Pseudomonadati</taxon>
        <taxon>Bacteroidota</taxon>
        <taxon>Flavobacteriia</taxon>
        <taxon>Flavobacteriales</taxon>
        <taxon>Flavobacteriaceae</taxon>
        <taxon>Muriicola</taxon>
    </lineage>
</organism>
<keyword evidence="3" id="KW-1185">Reference proteome</keyword>
<proteinExistence type="predicted"/>
<dbReference type="KEGG" id="mur:EQY75_06380"/>
<gene>
    <name evidence="2" type="primary">yaiO</name>
    <name evidence="2" type="ORF">EQY75_06380</name>
</gene>
<dbReference type="InterPro" id="IPR030887">
    <property type="entry name" value="Beta-barrel_YaiO"/>
</dbReference>
<sequence length="401" mass="45641">MGMILLGSFASHLNAQDMAYSGDPDLSLRRAMALASDGRREEARDTLHNILHQYPDYTDVKNLIAKTYSWDGDFDEARKHFNRITSDERKNKEVWVAAIRNEIFALNRSTALGLANKALLFLPGDKELDSLRNRIINSWNEPSKTSQLEAEKEVETNKRSNSVAIFSSADIFDVVFDPMYYSGVEFNFGTKYGKIIPRINYSNRFQIDGTQYEIDLYPQFSKKVYAYLNYGYSQSEIYPEHRVGGDLYVNLPKGFETSLGARFLSFTDSDVAIFTGSAGVYKGNYYLSLRPYVTPRKNSTMGISGVLTARKYLKDANNYIGINAGMGFMPEFRQFLANTTLVAETLLFVESQQLMAEYQFSFKDNPSLYRAHLGITRQEFVFAAGNYFWAISAGLRYQIGF</sequence>
<reference evidence="2 3" key="1">
    <citation type="submission" date="2019-01" db="EMBL/GenBank/DDBJ databases">
        <title>Muriicola soli sp. nov., isolated from soil.</title>
        <authorList>
            <person name="Kang H.J."/>
            <person name="Kim S.B."/>
        </authorList>
    </citation>
    <scope>NUCLEOTIDE SEQUENCE [LARGE SCALE GENOMIC DNA]</scope>
    <source>
        <strain evidence="2 3">MMS17-SY002</strain>
    </source>
</reference>
<dbReference type="InterPro" id="IPR011990">
    <property type="entry name" value="TPR-like_helical_dom_sf"/>
</dbReference>
<protein>
    <submittedName>
        <fullName evidence="2">YaiO family outer membrane beta-barrel protein</fullName>
    </submittedName>
</protein>
<name>A0A411EDA5_9FLAO</name>